<dbReference type="AlphaFoldDB" id="A0A2J7PIB1"/>
<dbReference type="InterPro" id="IPR036397">
    <property type="entry name" value="RNaseH_sf"/>
</dbReference>
<protein>
    <submittedName>
        <fullName evidence="1">Uncharacterized protein</fullName>
    </submittedName>
</protein>
<keyword evidence="2" id="KW-1185">Reference proteome</keyword>
<evidence type="ECO:0000313" key="1">
    <source>
        <dbReference type="EMBL" id="PNF16049.1"/>
    </source>
</evidence>
<comment type="caution">
    <text evidence="1">The sequence shown here is derived from an EMBL/GenBank/DDBJ whole genome shotgun (WGS) entry which is preliminary data.</text>
</comment>
<reference evidence="1 2" key="1">
    <citation type="submission" date="2017-12" db="EMBL/GenBank/DDBJ databases">
        <title>Hemimetabolous genomes reveal molecular basis of termite eusociality.</title>
        <authorList>
            <person name="Harrison M.C."/>
            <person name="Jongepier E."/>
            <person name="Robertson H.M."/>
            <person name="Arning N."/>
            <person name="Bitard-Feildel T."/>
            <person name="Chao H."/>
            <person name="Childers C.P."/>
            <person name="Dinh H."/>
            <person name="Doddapaneni H."/>
            <person name="Dugan S."/>
            <person name="Gowin J."/>
            <person name="Greiner C."/>
            <person name="Han Y."/>
            <person name="Hu H."/>
            <person name="Hughes D.S.T."/>
            <person name="Huylmans A.-K."/>
            <person name="Kemena C."/>
            <person name="Kremer L.P.M."/>
            <person name="Lee S.L."/>
            <person name="Lopez-Ezquerra A."/>
            <person name="Mallet L."/>
            <person name="Monroy-Kuhn J.M."/>
            <person name="Moser A."/>
            <person name="Murali S.C."/>
            <person name="Muzny D.M."/>
            <person name="Otani S."/>
            <person name="Piulachs M.-D."/>
            <person name="Poelchau M."/>
            <person name="Qu J."/>
            <person name="Schaub F."/>
            <person name="Wada-Katsumata A."/>
            <person name="Worley K.C."/>
            <person name="Xie Q."/>
            <person name="Ylla G."/>
            <person name="Poulsen M."/>
            <person name="Gibbs R.A."/>
            <person name="Schal C."/>
            <person name="Richards S."/>
            <person name="Belles X."/>
            <person name="Korb J."/>
            <person name="Bornberg-Bauer E."/>
        </authorList>
    </citation>
    <scope>NUCLEOTIDE SEQUENCE [LARGE SCALE GENOMIC DNA]</scope>
    <source>
        <tissue evidence="1">Whole body</tissue>
    </source>
</reference>
<feature type="non-terminal residue" evidence="1">
    <location>
        <position position="1"/>
    </location>
</feature>
<proteinExistence type="predicted"/>
<name>A0A2J7PIB1_9NEOP</name>
<gene>
    <name evidence="1" type="ORF">B7P43_G04580</name>
</gene>
<sequence>FLSDEVWFHLQRYINTQNNRCWSSQNPQLTHQIPLHPVKIGVCCLINARRVLVPVFFNEIIKCERCLRAEGQDFLHLC</sequence>
<accession>A0A2J7PIB1</accession>
<dbReference type="GO" id="GO:0003676">
    <property type="term" value="F:nucleic acid binding"/>
    <property type="evidence" value="ECO:0007669"/>
    <property type="project" value="InterPro"/>
</dbReference>
<dbReference type="EMBL" id="NEVH01025128">
    <property type="protein sequence ID" value="PNF16049.1"/>
    <property type="molecule type" value="Genomic_DNA"/>
</dbReference>
<organism evidence="1 2">
    <name type="scientific">Cryptotermes secundus</name>
    <dbReference type="NCBI Taxonomy" id="105785"/>
    <lineage>
        <taxon>Eukaryota</taxon>
        <taxon>Metazoa</taxon>
        <taxon>Ecdysozoa</taxon>
        <taxon>Arthropoda</taxon>
        <taxon>Hexapoda</taxon>
        <taxon>Insecta</taxon>
        <taxon>Pterygota</taxon>
        <taxon>Neoptera</taxon>
        <taxon>Polyneoptera</taxon>
        <taxon>Dictyoptera</taxon>
        <taxon>Blattodea</taxon>
        <taxon>Blattoidea</taxon>
        <taxon>Termitoidae</taxon>
        <taxon>Kalotermitidae</taxon>
        <taxon>Cryptotermitinae</taxon>
        <taxon>Cryptotermes</taxon>
    </lineage>
</organism>
<dbReference type="Proteomes" id="UP000235965">
    <property type="component" value="Unassembled WGS sequence"/>
</dbReference>
<evidence type="ECO:0000313" key="2">
    <source>
        <dbReference type="Proteomes" id="UP000235965"/>
    </source>
</evidence>
<dbReference type="Gene3D" id="3.30.420.10">
    <property type="entry name" value="Ribonuclease H-like superfamily/Ribonuclease H"/>
    <property type="match status" value="1"/>
</dbReference>
<dbReference type="InParanoid" id="A0A2J7PIB1"/>